<gene>
    <name evidence="13" type="ORF">D0X99_11480</name>
</gene>
<dbReference type="Gene3D" id="2.60.40.1120">
    <property type="entry name" value="Carboxypeptidase-like, regulatory domain"/>
    <property type="match status" value="1"/>
</dbReference>
<keyword evidence="14" id="KW-1185">Reference proteome</keyword>
<dbReference type="Proteomes" id="UP000283522">
    <property type="component" value="Unassembled WGS sequence"/>
</dbReference>
<comment type="caution">
    <text evidence="13">The sequence shown here is derived from an EMBL/GenBank/DDBJ whole genome shotgun (WGS) entry which is preliminary data.</text>
</comment>
<feature type="domain" description="TonB-dependent receptor-like beta-barrel" evidence="11">
    <location>
        <begin position="433"/>
        <end position="802"/>
    </location>
</feature>
<evidence type="ECO:0000256" key="1">
    <source>
        <dbReference type="ARBA" id="ARBA00004571"/>
    </source>
</evidence>
<evidence type="ECO:0000256" key="2">
    <source>
        <dbReference type="ARBA" id="ARBA00022448"/>
    </source>
</evidence>
<dbReference type="SUPFAM" id="SSF49464">
    <property type="entry name" value="Carboxypeptidase regulatory domain-like"/>
    <property type="match status" value="1"/>
</dbReference>
<keyword evidence="10" id="KW-0732">Signal</keyword>
<proteinExistence type="inferred from homology"/>
<dbReference type="InterPro" id="IPR023997">
    <property type="entry name" value="TonB-dep_OMP_SusC/RagA_CS"/>
</dbReference>
<feature type="chain" id="PRO_5019124814" evidence="10">
    <location>
        <begin position="24"/>
        <end position="1045"/>
    </location>
</feature>
<feature type="domain" description="TonB-dependent receptor plug" evidence="12">
    <location>
        <begin position="118"/>
        <end position="241"/>
    </location>
</feature>
<evidence type="ECO:0000259" key="11">
    <source>
        <dbReference type="Pfam" id="PF00593"/>
    </source>
</evidence>
<evidence type="ECO:0000256" key="6">
    <source>
        <dbReference type="ARBA" id="ARBA00023136"/>
    </source>
</evidence>
<keyword evidence="3 8" id="KW-1134">Transmembrane beta strand</keyword>
<dbReference type="InterPro" id="IPR008969">
    <property type="entry name" value="CarboxyPept-like_regulatory"/>
</dbReference>
<dbReference type="Pfam" id="PF07715">
    <property type="entry name" value="Plug"/>
    <property type="match status" value="1"/>
</dbReference>
<organism evidence="13 14">
    <name type="scientific">Algoriphagus lacus</name>
    <dbReference type="NCBI Taxonomy" id="2056311"/>
    <lineage>
        <taxon>Bacteria</taxon>
        <taxon>Pseudomonadati</taxon>
        <taxon>Bacteroidota</taxon>
        <taxon>Cytophagia</taxon>
        <taxon>Cytophagales</taxon>
        <taxon>Cyclobacteriaceae</taxon>
        <taxon>Algoriphagus</taxon>
    </lineage>
</organism>
<dbReference type="InterPro" id="IPR036942">
    <property type="entry name" value="Beta-barrel_TonB_sf"/>
</dbReference>
<dbReference type="SUPFAM" id="SSF56935">
    <property type="entry name" value="Porins"/>
    <property type="match status" value="1"/>
</dbReference>
<dbReference type="EMBL" id="QXML01000005">
    <property type="protein sequence ID" value="RIW15063.1"/>
    <property type="molecule type" value="Genomic_DNA"/>
</dbReference>
<feature type="signal peptide" evidence="10">
    <location>
        <begin position="1"/>
        <end position="23"/>
    </location>
</feature>
<evidence type="ECO:0000313" key="14">
    <source>
        <dbReference type="Proteomes" id="UP000283522"/>
    </source>
</evidence>
<sequence>MRKFLSMAFALVLVLGISSLAQSQQRVLRGKVTASTDGLPMPGVTILDKSNQTGTTTNVDGEYSISVTDQSVLVFSFIGFSSKEITVGNQSELNVVLDEEANELNEVVVTSFGMQRDQKSLGYSVTQLGGDRFTESRAINVGNALTGKVAGVNVTPPSTGAAGSTRVVIRGGSSLTGADQPLYVVNGVPIESGNLGSAGMWGGNDAGDGLAAINADDIESISVLKGNTAAALYGARAANGVILITTKSGTAREGIGVSFNSNFTVENVVDRTNFQRQYGAGRDGNKSATQQEALDDATNGWGAKWDGSNVIQFDGQQRPYSYLGEGLNDFYRQGFTWNNSVALFGGNDKTNYRFSYSNLKNEDVLPNSGYDRNVANINVNSQQGKFTLAVVGQYSNQQALNRPRLSDSPGNANFSMIVKPGHYPLDVIKGDPNKFGALADGTELRYQGNVFQTNPYWAAYQFRREDVTDRIMGNMSLKYDITDWLYVQGRYGIDFQIIDNYSYEAYGTAYKPRGDYNTGARTIRENNADLLVGFDKKFGDFDVDGFVGGNMMRRTLENKTGGGNDLVVPFFHSVTNVAAPTFGYGFSEYGINSYFGAANVGYKNMIFLNLTGRQDQFSTLSPENSKLFYPSVGLSAVVSDMLSLPEFITFAKVRGSYATVGGGAPDPYALNLTYGLVGAGHLGASLGQINNGSIPNSNLGPYTSNEYEIGADLRFFENRVGLDVAYYNRRTSDDILNTGISATSGFNTTTINIGELENKGIELLLNVTPIQKGDFKWDLSFNYAHNISQVLSLGTNAAGEPIQFINLDESRVRRERIRHIVGQPLGMIAGFKHQTVNGQKVYTADGYPVATAGYETIAEGRHPISGGLTNNLSYKNFRLMFLIDFRSGGSIMSGTDYFAYQLGLHEQTLVGRNGDLTVSGVTKQGDNYVPGTWTIPTNAANPAQYKLDQYYQNYSNITEYVVYDASFGKLREFSFGYTFPRTMIEKTPFQNLSLSLVGRNLALLWSDTPNIDPEAAYTVSGNSQGLEYFSVPANRSFGFNLSATF</sequence>
<evidence type="ECO:0000313" key="13">
    <source>
        <dbReference type="EMBL" id="RIW15063.1"/>
    </source>
</evidence>
<dbReference type="InterPro" id="IPR012910">
    <property type="entry name" value="Plug_dom"/>
</dbReference>
<evidence type="ECO:0000256" key="10">
    <source>
        <dbReference type="SAM" id="SignalP"/>
    </source>
</evidence>
<dbReference type="Gene3D" id="2.40.170.20">
    <property type="entry name" value="TonB-dependent receptor, beta-barrel domain"/>
    <property type="match status" value="1"/>
</dbReference>
<protein>
    <submittedName>
        <fullName evidence="13">SusC/RagA family TonB-linked outer membrane protein</fullName>
    </submittedName>
</protein>
<dbReference type="InterPro" id="IPR023996">
    <property type="entry name" value="TonB-dep_OMP_SusC/RagA"/>
</dbReference>
<evidence type="ECO:0000256" key="7">
    <source>
        <dbReference type="ARBA" id="ARBA00023237"/>
    </source>
</evidence>
<keyword evidence="4 8" id="KW-0812">Transmembrane</keyword>
<dbReference type="InterPro" id="IPR000531">
    <property type="entry name" value="Beta-barrel_TonB"/>
</dbReference>
<name>A0A418PR22_9BACT</name>
<dbReference type="RefSeq" id="WP_119477968.1">
    <property type="nucleotide sequence ID" value="NZ_QXML01000005.1"/>
</dbReference>
<dbReference type="InterPro" id="IPR037066">
    <property type="entry name" value="Plug_dom_sf"/>
</dbReference>
<accession>A0A418PR22</accession>
<dbReference type="AlphaFoldDB" id="A0A418PR22"/>
<dbReference type="Pfam" id="PF13715">
    <property type="entry name" value="CarbopepD_reg_2"/>
    <property type="match status" value="1"/>
</dbReference>
<dbReference type="GO" id="GO:0009279">
    <property type="term" value="C:cell outer membrane"/>
    <property type="evidence" value="ECO:0007669"/>
    <property type="project" value="UniProtKB-SubCell"/>
</dbReference>
<comment type="subcellular location">
    <subcellularLocation>
        <location evidence="1 8">Cell outer membrane</location>
        <topology evidence="1 8">Multi-pass membrane protein</topology>
    </subcellularLocation>
</comment>
<dbReference type="InterPro" id="IPR039426">
    <property type="entry name" value="TonB-dep_rcpt-like"/>
</dbReference>
<dbReference type="Pfam" id="PF00593">
    <property type="entry name" value="TonB_dep_Rec_b-barrel"/>
    <property type="match status" value="1"/>
</dbReference>
<keyword evidence="2 8" id="KW-0813">Transport</keyword>
<evidence type="ECO:0000256" key="4">
    <source>
        <dbReference type="ARBA" id="ARBA00022692"/>
    </source>
</evidence>
<keyword evidence="7 8" id="KW-0998">Cell outer membrane</keyword>
<dbReference type="NCBIfam" id="TIGR04057">
    <property type="entry name" value="SusC_RagA_signa"/>
    <property type="match status" value="1"/>
</dbReference>
<evidence type="ECO:0000256" key="5">
    <source>
        <dbReference type="ARBA" id="ARBA00023077"/>
    </source>
</evidence>
<dbReference type="OrthoDB" id="9768177at2"/>
<evidence type="ECO:0000256" key="3">
    <source>
        <dbReference type="ARBA" id="ARBA00022452"/>
    </source>
</evidence>
<evidence type="ECO:0000256" key="9">
    <source>
        <dbReference type="RuleBase" id="RU003357"/>
    </source>
</evidence>
<keyword evidence="5 9" id="KW-0798">TonB box</keyword>
<comment type="similarity">
    <text evidence="8 9">Belongs to the TonB-dependent receptor family.</text>
</comment>
<evidence type="ECO:0000256" key="8">
    <source>
        <dbReference type="PROSITE-ProRule" id="PRU01360"/>
    </source>
</evidence>
<dbReference type="NCBIfam" id="TIGR04056">
    <property type="entry name" value="OMP_RagA_SusC"/>
    <property type="match status" value="1"/>
</dbReference>
<dbReference type="PROSITE" id="PS52016">
    <property type="entry name" value="TONB_DEPENDENT_REC_3"/>
    <property type="match status" value="1"/>
</dbReference>
<keyword evidence="6 8" id="KW-0472">Membrane</keyword>
<evidence type="ECO:0000259" key="12">
    <source>
        <dbReference type="Pfam" id="PF07715"/>
    </source>
</evidence>
<reference evidence="13 14" key="1">
    <citation type="submission" date="2018-09" db="EMBL/GenBank/DDBJ databases">
        <authorList>
            <person name="Wang X."/>
            <person name="Du Z."/>
        </authorList>
    </citation>
    <scope>NUCLEOTIDE SEQUENCE [LARGE SCALE GENOMIC DNA]</scope>
    <source>
        <strain evidence="13 14">N3</strain>
    </source>
</reference>
<dbReference type="Gene3D" id="2.170.130.10">
    <property type="entry name" value="TonB-dependent receptor, plug domain"/>
    <property type="match status" value="1"/>
</dbReference>